<dbReference type="GO" id="GO:0003677">
    <property type="term" value="F:DNA binding"/>
    <property type="evidence" value="ECO:0007669"/>
    <property type="project" value="UniProtKB-UniRule"/>
</dbReference>
<dbReference type="PROSITE" id="PS51900">
    <property type="entry name" value="CB"/>
    <property type="match status" value="1"/>
</dbReference>
<evidence type="ECO:0000256" key="5">
    <source>
        <dbReference type="SAM" id="MobiDB-lite"/>
    </source>
</evidence>
<evidence type="ECO:0000313" key="9">
    <source>
        <dbReference type="EMBL" id="SEN51230.1"/>
    </source>
</evidence>
<dbReference type="Pfam" id="PF00589">
    <property type="entry name" value="Phage_integrase"/>
    <property type="match status" value="1"/>
</dbReference>
<comment type="similarity">
    <text evidence="1">Belongs to the 'phage' integrase family.</text>
</comment>
<keyword evidence="3" id="KW-0233">DNA recombination</keyword>
<reference evidence="9 10" key="1">
    <citation type="submission" date="2016-10" db="EMBL/GenBank/DDBJ databases">
        <authorList>
            <person name="de Groot N.N."/>
        </authorList>
    </citation>
    <scope>NUCLEOTIDE SEQUENCE [LARGE SCALE GENOMIC DNA]</scope>
    <source>
        <strain evidence="9 10">CGMCC 1.10238</strain>
    </source>
</reference>
<evidence type="ECO:0000256" key="3">
    <source>
        <dbReference type="ARBA" id="ARBA00023172"/>
    </source>
</evidence>
<evidence type="ECO:0000259" key="6">
    <source>
        <dbReference type="PROSITE" id="PS51898"/>
    </source>
</evidence>
<evidence type="ECO:0000256" key="1">
    <source>
        <dbReference type="ARBA" id="ARBA00008857"/>
    </source>
</evidence>
<accession>A0A1H8H5E3</accession>
<dbReference type="OrthoDB" id="9803188at2"/>
<dbReference type="InterPro" id="IPR050090">
    <property type="entry name" value="Tyrosine_recombinase_XerCD"/>
</dbReference>
<evidence type="ECO:0000256" key="2">
    <source>
        <dbReference type="ARBA" id="ARBA00023125"/>
    </source>
</evidence>
<dbReference type="InterPro" id="IPR010998">
    <property type="entry name" value="Integrase_recombinase_N"/>
</dbReference>
<evidence type="ECO:0000313" key="10">
    <source>
        <dbReference type="Proteomes" id="UP000198809"/>
    </source>
</evidence>
<dbReference type="InterPro" id="IPR002104">
    <property type="entry name" value="Integrase_catalytic"/>
</dbReference>
<evidence type="ECO:0000313" key="11">
    <source>
        <dbReference type="Proteomes" id="UP000683429"/>
    </source>
</evidence>
<keyword evidence="11" id="KW-1185">Reference proteome</keyword>
<feature type="region of interest" description="Disordered" evidence="5">
    <location>
        <begin position="331"/>
        <end position="350"/>
    </location>
</feature>
<gene>
    <name evidence="8" type="ORF">KP014_21285</name>
    <name evidence="9" type="ORF">SAMN04487895_101756</name>
</gene>
<dbReference type="EMBL" id="CP076607">
    <property type="protein sequence ID" value="QWU14444.1"/>
    <property type="molecule type" value="Genomic_DNA"/>
</dbReference>
<dbReference type="GO" id="GO:0006310">
    <property type="term" value="P:DNA recombination"/>
    <property type="evidence" value="ECO:0007669"/>
    <property type="project" value="UniProtKB-KW"/>
</dbReference>
<dbReference type="PANTHER" id="PTHR30349:SF41">
    <property type="entry name" value="INTEGRASE_RECOMBINASE PROTEIN MJ0367-RELATED"/>
    <property type="match status" value="1"/>
</dbReference>
<dbReference type="Proteomes" id="UP000198809">
    <property type="component" value="Unassembled WGS sequence"/>
</dbReference>
<dbReference type="InterPro" id="IPR044068">
    <property type="entry name" value="CB"/>
</dbReference>
<proteinExistence type="inferred from homology"/>
<evidence type="ECO:0000313" key="8">
    <source>
        <dbReference type="EMBL" id="QWU14444.1"/>
    </source>
</evidence>
<protein>
    <submittedName>
        <fullName evidence="9">Integrase/recombinase XerC</fullName>
    </submittedName>
    <submittedName>
        <fullName evidence="8">Site-specific integrase</fullName>
    </submittedName>
</protein>
<reference evidence="8 11" key="2">
    <citation type="submission" date="2021-06" db="EMBL/GenBank/DDBJ databases">
        <title>Whole genome sequence of Paenibacillus sophorae DSM23020 for comparative genomics.</title>
        <authorList>
            <person name="Kim M.-J."/>
            <person name="Lee G."/>
            <person name="Shin J.-H."/>
        </authorList>
    </citation>
    <scope>NUCLEOTIDE SEQUENCE [LARGE SCALE GENOMIC DNA]</scope>
    <source>
        <strain evidence="8 11">DSM 23020</strain>
    </source>
</reference>
<dbReference type="Gene3D" id="1.10.443.10">
    <property type="entry name" value="Intergrase catalytic core"/>
    <property type="match status" value="1"/>
</dbReference>
<evidence type="ECO:0000259" key="7">
    <source>
        <dbReference type="PROSITE" id="PS51900"/>
    </source>
</evidence>
<dbReference type="STRING" id="1333845.SAMN04487895_101756"/>
<dbReference type="SUPFAM" id="SSF56349">
    <property type="entry name" value="DNA breaking-rejoining enzymes"/>
    <property type="match status" value="1"/>
</dbReference>
<feature type="domain" description="Core-binding (CB)" evidence="7">
    <location>
        <begin position="21"/>
        <end position="115"/>
    </location>
</feature>
<dbReference type="AlphaFoldDB" id="A0A1H8H5E3"/>
<dbReference type="InterPro" id="IPR011010">
    <property type="entry name" value="DNA_brk_join_enz"/>
</dbReference>
<dbReference type="Gene3D" id="1.10.150.130">
    <property type="match status" value="1"/>
</dbReference>
<dbReference type="GO" id="GO:0015074">
    <property type="term" value="P:DNA integration"/>
    <property type="evidence" value="ECO:0007669"/>
    <property type="project" value="InterPro"/>
</dbReference>
<dbReference type="CDD" id="cd00397">
    <property type="entry name" value="DNA_BRE_C"/>
    <property type="match status" value="1"/>
</dbReference>
<keyword evidence="2 4" id="KW-0238">DNA-binding</keyword>
<dbReference type="PROSITE" id="PS51898">
    <property type="entry name" value="TYR_RECOMBINASE"/>
    <property type="match status" value="1"/>
</dbReference>
<organism evidence="9 10">
    <name type="scientific">Paenibacillus sophorae</name>
    <dbReference type="NCBI Taxonomy" id="1333845"/>
    <lineage>
        <taxon>Bacteria</taxon>
        <taxon>Bacillati</taxon>
        <taxon>Bacillota</taxon>
        <taxon>Bacilli</taxon>
        <taxon>Bacillales</taxon>
        <taxon>Paenibacillaceae</taxon>
        <taxon>Paenibacillus</taxon>
    </lineage>
</organism>
<name>A0A1H8H5E3_9BACL</name>
<dbReference type="Proteomes" id="UP000683429">
    <property type="component" value="Chromosome"/>
</dbReference>
<feature type="domain" description="Tyr recombinase" evidence="6">
    <location>
        <begin position="141"/>
        <end position="328"/>
    </location>
</feature>
<dbReference type="EMBL" id="FODH01000001">
    <property type="protein sequence ID" value="SEN51230.1"/>
    <property type="molecule type" value="Genomic_DNA"/>
</dbReference>
<dbReference type="PANTHER" id="PTHR30349">
    <property type="entry name" value="PHAGE INTEGRASE-RELATED"/>
    <property type="match status" value="1"/>
</dbReference>
<evidence type="ECO:0000256" key="4">
    <source>
        <dbReference type="PROSITE-ProRule" id="PRU01248"/>
    </source>
</evidence>
<dbReference type="RefSeq" id="WP_036588512.1">
    <property type="nucleotide sequence ID" value="NZ_CP076607.1"/>
</dbReference>
<sequence>MASKITKVKYFTPEKKALISPANKKLYEKYLNSSIIKNRDVKETTYKTYENYFTQFLVFLAEKYDNIGLYSEEFFEDAVEIMESFISFCQETLKNNKKVINTKISSVSTFYLWSMKRKLVDRHPFDKQLERMKGASEEKIINSYFLNDEEVEIIKYGLNEEGSRFDIQDKIIWEVMLESANRIGAISKLTLSSLDIENMIFTDIREKRGYKVEVVFGEEGRDLIKQWLEMRKEMDNLAVDSLFITKYRNEYKPMDKGTIQERIKKIGAIIGLDDFHAHCIRKTQLNSVYEKTGDLSLAAELANHKSIETTRQSYIKPQSKAEVRDKINKMKEKMKREKEIAEKKESNNES</sequence>
<dbReference type="InterPro" id="IPR013762">
    <property type="entry name" value="Integrase-like_cat_sf"/>
</dbReference>